<gene>
    <name evidence="2" type="ORF">HK44_023585</name>
</gene>
<keyword evidence="1" id="KW-0472">Membrane</keyword>
<dbReference type="PATRIC" id="fig|1042209.11.peg.1264"/>
<protein>
    <submittedName>
        <fullName evidence="2">Uncharacterized protein</fullName>
    </submittedName>
</protein>
<evidence type="ECO:0000256" key="1">
    <source>
        <dbReference type="SAM" id="Phobius"/>
    </source>
</evidence>
<dbReference type="AlphaFoldDB" id="A0A010RTU2"/>
<proteinExistence type="predicted"/>
<keyword evidence="1" id="KW-1133">Transmembrane helix</keyword>
<evidence type="ECO:0000313" key="3">
    <source>
        <dbReference type="Proteomes" id="UP000022611"/>
    </source>
</evidence>
<name>A0A010RTU2_PSEFL</name>
<organism evidence="2 3">
    <name type="scientific">Pseudomonas fluorescens HK44</name>
    <dbReference type="NCBI Taxonomy" id="1042209"/>
    <lineage>
        <taxon>Bacteria</taxon>
        <taxon>Pseudomonadati</taxon>
        <taxon>Pseudomonadota</taxon>
        <taxon>Gammaproteobacteria</taxon>
        <taxon>Pseudomonadales</taxon>
        <taxon>Pseudomonadaceae</taxon>
        <taxon>Pseudomonas</taxon>
    </lineage>
</organism>
<sequence length="78" mass="8451">MARRGRTFQWRDEEVVEVTLAGTPGASRARLAAAPPKLARLGFFNGLLLFTICSVIMVFAVPALIALLSVIYAVIFGE</sequence>
<keyword evidence="1" id="KW-0812">Transmembrane</keyword>
<evidence type="ECO:0000313" key="2">
    <source>
        <dbReference type="EMBL" id="EXF95726.1"/>
    </source>
</evidence>
<accession>A0A010RTU2</accession>
<dbReference type="EMBL" id="AFOY02000005">
    <property type="protein sequence ID" value="EXF95726.1"/>
    <property type="molecule type" value="Genomic_DNA"/>
</dbReference>
<dbReference type="Proteomes" id="UP000022611">
    <property type="component" value="Unassembled WGS sequence"/>
</dbReference>
<comment type="caution">
    <text evidence="2">The sequence shown here is derived from an EMBL/GenBank/DDBJ whole genome shotgun (WGS) entry which is preliminary data.</text>
</comment>
<dbReference type="RefSeq" id="WP_019693681.1">
    <property type="nucleotide sequence ID" value="NZ_AFOY02000005.1"/>
</dbReference>
<reference evidence="2 3" key="1">
    <citation type="journal article" date="2011" name="J. Bacteriol.">
        <title>Draft genome sequence of the polycyclic aromatic hydrocarbon-degrading, genetically engineered bioluminescent bioreporter Pseudomonas fluorescens HK44.</title>
        <authorList>
            <person name="Chauhan A."/>
            <person name="Layton A.C."/>
            <person name="Williams D.E."/>
            <person name="Smartt A.E."/>
            <person name="Ripp S."/>
            <person name="Karpinets T.V."/>
            <person name="Brown S.D."/>
            <person name="Sayler G.S."/>
        </authorList>
    </citation>
    <scope>NUCLEOTIDE SEQUENCE [LARGE SCALE GENOMIC DNA]</scope>
    <source>
        <strain evidence="2 3">HK44</strain>
    </source>
</reference>
<feature type="transmembrane region" description="Helical" evidence="1">
    <location>
        <begin position="47"/>
        <end position="75"/>
    </location>
</feature>
<dbReference type="HOGENOM" id="CLU_2619324_0_0_6"/>